<dbReference type="AlphaFoldDB" id="A0A507CFA6"/>
<feature type="coiled-coil region" evidence="3">
    <location>
        <begin position="127"/>
        <end position="154"/>
    </location>
</feature>
<keyword evidence="2" id="KW-0963">Cytoplasm</keyword>
<organism evidence="5 6">
    <name type="scientific">Synchytrium endobioticum</name>
    <dbReference type="NCBI Taxonomy" id="286115"/>
    <lineage>
        <taxon>Eukaryota</taxon>
        <taxon>Fungi</taxon>
        <taxon>Fungi incertae sedis</taxon>
        <taxon>Chytridiomycota</taxon>
        <taxon>Chytridiomycota incertae sedis</taxon>
        <taxon>Chytridiomycetes</taxon>
        <taxon>Synchytriales</taxon>
        <taxon>Synchytriaceae</taxon>
        <taxon>Synchytrium</taxon>
    </lineage>
</organism>
<evidence type="ECO:0000313" key="5">
    <source>
        <dbReference type="EMBL" id="TPX40200.1"/>
    </source>
</evidence>
<gene>
    <name evidence="5" type="ORF">SeMB42_g06097</name>
</gene>
<reference evidence="5 6" key="1">
    <citation type="journal article" date="2019" name="Sci. Rep.">
        <title>Comparative genomics of chytrid fungi reveal insights into the obligate biotrophic and pathogenic lifestyle of Synchytrium endobioticum.</title>
        <authorList>
            <person name="van de Vossenberg B.T.L.H."/>
            <person name="Warris S."/>
            <person name="Nguyen H.D.T."/>
            <person name="van Gent-Pelzer M.P.E."/>
            <person name="Joly D.L."/>
            <person name="van de Geest H.C."/>
            <person name="Bonants P.J.M."/>
            <person name="Smith D.S."/>
            <person name="Levesque C.A."/>
            <person name="van der Lee T.A.J."/>
        </authorList>
    </citation>
    <scope>NUCLEOTIDE SEQUENCE [LARGE SCALE GENOMIC DNA]</scope>
    <source>
        <strain evidence="5 6">MB42</strain>
    </source>
</reference>
<feature type="compositionally biased region" description="Low complexity" evidence="4">
    <location>
        <begin position="34"/>
        <end position="47"/>
    </location>
</feature>
<evidence type="ECO:0000256" key="4">
    <source>
        <dbReference type="SAM" id="MobiDB-lite"/>
    </source>
</evidence>
<comment type="subcellular location">
    <subcellularLocation>
        <location evidence="1">Cytoplasm</location>
    </subcellularLocation>
</comment>
<dbReference type="VEuPathDB" id="FungiDB:SeMB42_g06097"/>
<keyword evidence="3" id="KW-0175">Coiled coil</keyword>
<evidence type="ECO:0000256" key="3">
    <source>
        <dbReference type="SAM" id="Coils"/>
    </source>
</evidence>
<keyword evidence="6" id="KW-1185">Reference proteome</keyword>
<dbReference type="STRING" id="286115.A0A507CFA6"/>
<dbReference type="GO" id="GO:0005737">
    <property type="term" value="C:cytoplasm"/>
    <property type="evidence" value="ECO:0007669"/>
    <property type="project" value="UniProtKB-SubCell"/>
</dbReference>
<comment type="caution">
    <text evidence="5">The sequence shown here is derived from an EMBL/GenBank/DDBJ whole genome shotgun (WGS) entry which is preliminary data.</text>
</comment>
<dbReference type="Pfam" id="PF04912">
    <property type="entry name" value="Dynamitin"/>
    <property type="match status" value="1"/>
</dbReference>
<dbReference type="PANTHER" id="PTHR15346">
    <property type="entry name" value="DYNACTIN SUBUNIT"/>
    <property type="match status" value="1"/>
</dbReference>
<feature type="region of interest" description="Disordered" evidence="4">
    <location>
        <begin position="1"/>
        <end position="52"/>
    </location>
</feature>
<evidence type="ECO:0000313" key="6">
    <source>
        <dbReference type="Proteomes" id="UP000317494"/>
    </source>
</evidence>
<evidence type="ECO:0008006" key="7">
    <source>
        <dbReference type="Google" id="ProtNLM"/>
    </source>
</evidence>
<dbReference type="GO" id="GO:0007017">
    <property type="term" value="P:microtubule-based process"/>
    <property type="evidence" value="ECO:0007669"/>
    <property type="project" value="InterPro"/>
</dbReference>
<dbReference type="InterPro" id="IPR028133">
    <property type="entry name" value="Dynamitin"/>
</dbReference>
<name>A0A507CFA6_9FUNG</name>
<dbReference type="Proteomes" id="UP000317494">
    <property type="component" value="Unassembled WGS sequence"/>
</dbReference>
<dbReference type="EMBL" id="QEAN01000322">
    <property type="protein sequence ID" value="TPX40200.1"/>
    <property type="molecule type" value="Genomic_DNA"/>
</dbReference>
<proteinExistence type="predicted"/>
<evidence type="ECO:0000256" key="1">
    <source>
        <dbReference type="ARBA" id="ARBA00004496"/>
    </source>
</evidence>
<accession>A0A507CFA6</accession>
<evidence type="ECO:0000256" key="2">
    <source>
        <dbReference type="ARBA" id="ARBA00022490"/>
    </source>
</evidence>
<dbReference type="GO" id="GO:0005869">
    <property type="term" value="C:dynactin complex"/>
    <property type="evidence" value="ECO:0007669"/>
    <property type="project" value="InterPro"/>
</dbReference>
<sequence length="498" mass="53875">MSKYAHILPDIDTGPDTYETTDSDSSDDKSVLVAATSTSSPPSAQATIKDGEDPVSGIIKSRIAPSEASARFANTGIDATEADFSGRVGGRKKGAQYRAYTRSLPDSDEYDIVTNIIDGDSGAERGKESKLQKLRRLVYEVQELEEEAQRDRSKEANDLMNQIGEAKPIVSQITLLDQIYALQVDLVNVSKLAGVAAQDAPSLSDDSSTNISGSLTYQAELSRKLMSQIQSFKAKINSNTSANIPFPTNTSSNDRQAFQIQPSKSSSNNAVILEARIANLERIIGASYVDTLTNSDDFRGTLVVYAGSLIAAMEQLESHLSLLTQSRRLESVSHRVKSLTFELDRLTEAKKKQQLESSIALHSSTYGLDVNVATNDGIDNNDNVEDGTRIGNALGTLEKLDPLINLIPNLLSRLQSLRALHTEAAVFAESLSMLTSEQKRVTESTVSMEVSLTGLHAAIKDNATVVDSNVAALDYSKVTMQAVNKSFTPVLAECLTEK</sequence>
<protein>
    <recommendedName>
        <fullName evidence="7">Dynactin subunit 2</fullName>
    </recommendedName>
</protein>